<feature type="transmembrane region" description="Helical" evidence="7">
    <location>
        <begin position="310"/>
        <end position="328"/>
    </location>
</feature>
<feature type="compositionally biased region" description="Basic and acidic residues" evidence="6">
    <location>
        <begin position="58"/>
        <end position="70"/>
    </location>
</feature>
<feature type="transmembrane region" description="Helical" evidence="7">
    <location>
        <begin position="368"/>
        <end position="390"/>
    </location>
</feature>
<feature type="transmembrane region" description="Helical" evidence="7">
    <location>
        <begin position="169"/>
        <end position="186"/>
    </location>
</feature>
<reference evidence="10 11" key="1">
    <citation type="submission" date="2020-08" db="EMBL/GenBank/DDBJ databases">
        <title>Genome sequence of Rhizobiales bacterium strain IZ6.</title>
        <authorList>
            <person name="Nakai R."/>
            <person name="Naganuma T."/>
        </authorList>
    </citation>
    <scope>NUCLEOTIDE SEQUENCE [LARGE SCALE GENOMIC DNA]</scope>
    <source>
        <strain evidence="10 11">IZ6</strain>
    </source>
</reference>
<feature type="region of interest" description="Disordered" evidence="6">
    <location>
        <begin position="37"/>
        <end position="70"/>
    </location>
</feature>
<dbReference type="InterPro" id="IPR001516">
    <property type="entry name" value="Proton_antipo_N"/>
</dbReference>
<feature type="transmembrane region" description="Helical" evidence="7">
    <location>
        <begin position="232"/>
        <end position="255"/>
    </location>
</feature>
<feature type="domain" description="NADH-Ubiquinone oxidoreductase (complex I) chain 5 N-terminal" evidence="9">
    <location>
        <begin position="120"/>
        <end position="170"/>
    </location>
</feature>
<dbReference type="Gene3D" id="1.20.5.2700">
    <property type="match status" value="1"/>
</dbReference>
<evidence type="ECO:0000256" key="1">
    <source>
        <dbReference type="ARBA" id="ARBA00004127"/>
    </source>
</evidence>
<gene>
    <name evidence="10" type="ORF">IZ6_14870</name>
</gene>
<dbReference type="GO" id="GO:0003954">
    <property type="term" value="F:NADH dehydrogenase activity"/>
    <property type="evidence" value="ECO:0007669"/>
    <property type="project" value="TreeGrafter"/>
</dbReference>
<sequence>MYYAIVFLPLLGAIIGGAVTLFGGFRTRRAELIAMGGGQGHDHHHGHDDHHAHAKHDHGHDDHHDHDDHHGPDYPIAPGARFVELVTTGFLILAAILSWVAFFQHGVGHEEASRIQVLRWMTSGALEVDWALRIDTLTVVMLVVVNTVSALVHFYSIGYMHEDAQRPRFFTYLSLFTFAMLMLVTSDNLVQMFFGWEGVGLASYLLIGFWYHKPEANAAAIKAFVVNRVGDFGFALGIFGIFVLFGTISFDTIFADAPGKAEATMGFLGWTEAPAVTVLCLLLFMGAMGKSAQFLLHTWLPDAMEGPTPVSALIHAATMVTAGVFMVARLSPLFELSHTALEVVIFFGATTAFFAATVGLVQNDIKRVIAYSTCSQLGYMFVALGAGAYSAGIFHLFTHAFFKALLFLGAGSVIHAMHHEQDMRRMGGIRRLIPLTYAMMLVGTVALTGLGIPMTMIGTAGFFSKDAIIEAAFVTHAGMGMYGFVLLVIAAGFTSFYSWRLIFMTFHQAPRAPLETMKHVHESPAVMTIPLVILAVGALIAGVAFYEFFLGHHYAEFWKGTLGGGDHPEIIEHMHHAPWWVKCSPFVMMVLGFSVSYYMYIVNPRVPVELARRHEPLYRFLLNKWYFDELYDLIFVRPAKSLGRFLWKTGDGRIIDGLGPDGVSARVVDVTRGVVRLQTGYVYHYAFAMLIGVAALFTWFMFSSGGGH</sequence>
<feature type="domain" description="NADH:quinone oxidoreductase/Mrp antiporter transmembrane" evidence="8">
    <location>
        <begin position="186"/>
        <end position="483"/>
    </location>
</feature>
<protein>
    <submittedName>
        <fullName evidence="10">NADH:ubiquinone oxidoreductase subunit L</fullName>
    </submittedName>
</protein>
<dbReference type="GO" id="GO:0016020">
    <property type="term" value="C:membrane"/>
    <property type="evidence" value="ECO:0007669"/>
    <property type="project" value="UniProtKB-SubCell"/>
</dbReference>
<evidence type="ECO:0000256" key="5">
    <source>
        <dbReference type="RuleBase" id="RU000320"/>
    </source>
</evidence>
<keyword evidence="3 7" id="KW-1133">Transmembrane helix</keyword>
<dbReference type="AlphaFoldDB" id="A0A6S6QU24"/>
<dbReference type="GO" id="GO:0042773">
    <property type="term" value="P:ATP synthesis coupled electron transport"/>
    <property type="evidence" value="ECO:0007669"/>
    <property type="project" value="InterPro"/>
</dbReference>
<dbReference type="NCBIfam" id="NF005141">
    <property type="entry name" value="PRK06590.1"/>
    <property type="match status" value="1"/>
</dbReference>
<proteinExistence type="predicted"/>
<dbReference type="InterPro" id="IPR018393">
    <property type="entry name" value="NADHpl_OxRdtase_5_subgr"/>
</dbReference>
<feature type="transmembrane region" description="Helical" evidence="7">
    <location>
        <begin position="136"/>
        <end position="157"/>
    </location>
</feature>
<dbReference type="PRINTS" id="PR01435">
    <property type="entry name" value="NPOXDRDTASE5"/>
</dbReference>
<feature type="transmembrane region" description="Helical" evidence="7">
    <location>
        <begin position="192"/>
        <end position="211"/>
    </location>
</feature>
<evidence type="ECO:0000313" key="10">
    <source>
        <dbReference type="EMBL" id="BCJ90752.1"/>
    </source>
</evidence>
<dbReference type="InterPro" id="IPR001750">
    <property type="entry name" value="ND/Mrp_TM"/>
</dbReference>
<evidence type="ECO:0000256" key="7">
    <source>
        <dbReference type="SAM" id="Phobius"/>
    </source>
</evidence>
<accession>A0A6S6QU24</accession>
<feature type="transmembrane region" description="Helical" evidence="7">
    <location>
        <begin position="482"/>
        <end position="503"/>
    </location>
</feature>
<keyword evidence="11" id="KW-1185">Reference proteome</keyword>
<dbReference type="Pfam" id="PF00361">
    <property type="entry name" value="Proton_antipo_M"/>
    <property type="match status" value="1"/>
</dbReference>
<dbReference type="EMBL" id="AP023361">
    <property type="protein sequence ID" value="BCJ90752.1"/>
    <property type="molecule type" value="Genomic_DNA"/>
</dbReference>
<organism evidence="10 11">
    <name type="scientific">Terrihabitans soli</name>
    <dbReference type="NCBI Taxonomy" id="708113"/>
    <lineage>
        <taxon>Bacteria</taxon>
        <taxon>Pseudomonadati</taxon>
        <taxon>Pseudomonadota</taxon>
        <taxon>Alphaproteobacteria</taxon>
        <taxon>Hyphomicrobiales</taxon>
        <taxon>Terrihabitans</taxon>
    </lineage>
</organism>
<dbReference type="PANTHER" id="PTHR42829">
    <property type="entry name" value="NADH-UBIQUINONE OXIDOREDUCTASE CHAIN 5"/>
    <property type="match status" value="1"/>
</dbReference>
<feature type="transmembrane region" description="Helical" evidence="7">
    <location>
        <begin position="396"/>
        <end position="416"/>
    </location>
</feature>
<feature type="transmembrane region" description="Helical" evidence="7">
    <location>
        <begin position="524"/>
        <end position="546"/>
    </location>
</feature>
<keyword evidence="2 5" id="KW-0812">Transmembrane</keyword>
<feature type="transmembrane region" description="Helical" evidence="7">
    <location>
        <begin position="267"/>
        <end position="289"/>
    </location>
</feature>
<feature type="transmembrane region" description="Helical" evidence="7">
    <location>
        <begin position="437"/>
        <end position="462"/>
    </location>
</feature>
<feature type="transmembrane region" description="Helical" evidence="7">
    <location>
        <begin position="579"/>
        <end position="600"/>
    </location>
</feature>
<dbReference type="PRINTS" id="PR01434">
    <property type="entry name" value="NADHDHGNASE5"/>
</dbReference>
<evidence type="ECO:0000256" key="2">
    <source>
        <dbReference type="ARBA" id="ARBA00022692"/>
    </source>
</evidence>
<dbReference type="NCBIfam" id="TIGR01974">
    <property type="entry name" value="NDH_I_L"/>
    <property type="match status" value="1"/>
</dbReference>
<feature type="transmembrane region" description="Helical" evidence="7">
    <location>
        <begin position="82"/>
        <end position="102"/>
    </location>
</feature>
<dbReference type="GO" id="GO:0008137">
    <property type="term" value="F:NADH dehydrogenase (ubiquinone) activity"/>
    <property type="evidence" value="ECO:0007669"/>
    <property type="project" value="InterPro"/>
</dbReference>
<feature type="transmembrane region" description="Helical" evidence="7">
    <location>
        <begin position="340"/>
        <end position="361"/>
    </location>
</feature>
<evidence type="ECO:0000259" key="9">
    <source>
        <dbReference type="Pfam" id="PF00662"/>
    </source>
</evidence>
<keyword evidence="10" id="KW-0830">Ubiquinone</keyword>
<feature type="transmembrane region" description="Helical" evidence="7">
    <location>
        <begin position="682"/>
        <end position="702"/>
    </location>
</feature>
<keyword evidence="4 7" id="KW-0472">Membrane</keyword>
<comment type="subcellular location">
    <subcellularLocation>
        <location evidence="1">Endomembrane system</location>
        <topology evidence="1">Multi-pass membrane protein</topology>
    </subcellularLocation>
    <subcellularLocation>
        <location evidence="5">Membrane</location>
        <topology evidence="5">Multi-pass membrane protein</topology>
    </subcellularLocation>
</comment>
<evidence type="ECO:0000256" key="4">
    <source>
        <dbReference type="ARBA" id="ARBA00023136"/>
    </source>
</evidence>
<evidence type="ECO:0000259" key="8">
    <source>
        <dbReference type="Pfam" id="PF00361"/>
    </source>
</evidence>
<dbReference type="Pfam" id="PF00662">
    <property type="entry name" value="Proton_antipo_N"/>
    <property type="match status" value="1"/>
</dbReference>
<dbReference type="GO" id="GO:0012505">
    <property type="term" value="C:endomembrane system"/>
    <property type="evidence" value="ECO:0007669"/>
    <property type="project" value="UniProtKB-SubCell"/>
</dbReference>
<name>A0A6S6QU24_9HYPH</name>
<dbReference type="GO" id="GO:0015990">
    <property type="term" value="P:electron transport coupled proton transport"/>
    <property type="evidence" value="ECO:0007669"/>
    <property type="project" value="TreeGrafter"/>
</dbReference>
<evidence type="ECO:0000313" key="11">
    <source>
        <dbReference type="Proteomes" id="UP000515317"/>
    </source>
</evidence>
<dbReference type="KEGG" id="tso:IZ6_14870"/>
<feature type="transmembrane region" description="Helical" evidence="7">
    <location>
        <begin position="6"/>
        <end position="25"/>
    </location>
</feature>
<dbReference type="RefSeq" id="WP_222877360.1">
    <property type="nucleotide sequence ID" value="NZ_AP023361.1"/>
</dbReference>
<evidence type="ECO:0000256" key="6">
    <source>
        <dbReference type="SAM" id="MobiDB-lite"/>
    </source>
</evidence>
<dbReference type="PANTHER" id="PTHR42829:SF2">
    <property type="entry name" value="NADH-UBIQUINONE OXIDOREDUCTASE CHAIN 5"/>
    <property type="match status" value="1"/>
</dbReference>
<dbReference type="Proteomes" id="UP000515317">
    <property type="component" value="Chromosome"/>
</dbReference>
<evidence type="ECO:0000256" key="3">
    <source>
        <dbReference type="ARBA" id="ARBA00022989"/>
    </source>
</evidence>
<dbReference type="InterPro" id="IPR003945">
    <property type="entry name" value="NU5C-like"/>
</dbReference>